<dbReference type="AlphaFoldDB" id="A0A9Q3FH33"/>
<organism evidence="1 2">
    <name type="scientific">Austropuccinia psidii MF-1</name>
    <dbReference type="NCBI Taxonomy" id="1389203"/>
    <lineage>
        <taxon>Eukaryota</taxon>
        <taxon>Fungi</taxon>
        <taxon>Dikarya</taxon>
        <taxon>Basidiomycota</taxon>
        <taxon>Pucciniomycotina</taxon>
        <taxon>Pucciniomycetes</taxon>
        <taxon>Pucciniales</taxon>
        <taxon>Sphaerophragmiaceae</taxon>
        <taxon>Austropuccinia</taxon>
    </lineage>
</organism>
<evidence type="ECO:0000313" key="1">
    <source>
        <dbReference type="EMBL" id="MBW0539024.1"/>
    </source>
</evidence>
<evidence type="ECO:0000313" key="2">
    <source>
        <dbReference type="Proteomes" id="UP000765509"/>
    </source>
</evidence>
<comment type="caution">
    <text evidence="1">The sequence shown here is derived from an EMBL/GenBank/DDBJ whole genome shotgun (WGS) entry which is preliminary data.</text>
</comment>
<proteinExistence type="predicted"/>
<name>A0A9Q3FH33_9BASI</name>
<dbReference type="Proteomes" id="UP000765509">
    <property type="component" value="Unassembled WGS sequence"/>
</dbReference>
<accession>A0A9Q3FH33</accession>
<protein>
    <submittedName>
        <fullName evidence="1">Uncharacterized protein</fullName>
    </submittedName>
</protein>
<keyword evidence="2" id="KW-1185">Reference proteome</keyword>
<sequence length="138" mass="15257">MAAISNGYFNFSTGHHGTPSRGFIKAQGKVSKSQIPMTLSSNQWLFSLAVFLQGNTGCSFSRDIQEKVPKQCVKGQCSTNPPWQPNSFSTVLINQDLYFQSYIMGKSFNTVHLPIRKGINSIRQSIQLPVFNTGPLLA</sequence>
<gene>
    <name evidence="1" type="ORF">O181_078739</name>
</gene>
<reference evidence="1" key="1">
    <citation type="submission" date="2021-03" db="EMBL/GenBank/DDBJ databases">
        <title>Draft genome sequence of rust myrtle Austropuccinia psidii MF-1, a brazilian biotype.</title>
        <authorList>
            <person name="Quecine M.C."/>
            <person name="Pachon D.M.R."/>
            <person name="Bonatelli M.L."/>
            <person name="Correr F.H."/>
            <person name="Franceschini L.M."/>
            <person name="Leite T.F."/>
            <person name="Margarido G.R.A."/>
            <person name="Almeida C.A."/>
            <person name="Ferrarezi J.A."/>
            <person name="Labate C.A."/>
        </authorList>
    </citation>
    <scope>NUCLEOTIDE SEQUENCE</scope>
    <source>
        <strain evidence="1">MF-1</strain>
    </source>
</reference>
<dbReference type="EMBL" id="AVOT02043614">
    <property type="protein sequence ID" value="MBW0539024.1"/>
    <property type="molecule type" value="Genomic_DNA"/>
</dbReference>